<accession>A0AAV5LGE7</accession>
<evidence type="ECO:0000313" key="2">
    <source>
        <dbReference type="Proteomes" id="UP001054252"/>
    </source>
</evidence>
<dbReference type="AlphaFoldDB" id="A0AAV5LGE7"/>
<keyword evidence="2" id="KW-1185">Reference proteome</keyword>
<sequence length="76" mass="8754">MLDIDLWNILSFLEDRLYLEFYGIKTDFARIEFVIWISFEPCAFVGPSHECKASIAPRIRVLGRDNINVSTIDAST</sequence>
<protein>
    <submittedName>
        <fullName evidence="1">Uncharacterized protein</fullName>
    </submittedName>
</protein>
<organism evidence="1 2">
    <name type="scientific">Rubroshorea leprosula</name>
    <dbReference type="NCBI Taxonomy" id="152421"/>
    <lineage>
        <taxon>Eukaryota</taxon>
        <taxon>Viridiplantae</taxon>
        <taxon>Streptophyta</taxon>
        <taxon>Embryophyta</taxon>
        <taxon>Tracheophyta</taxon>
        <taxon>Spermatophyta</taxon>
        <taxon>Magnoliopsida</taxon>
        <taxon>eudicotyledons</taxon>
        <taxon>Gunneridae</taxon>
        <taxon>Pentapetalae</taxon>
        <taxon>rosids</taxon>
        <taxon>malvids</taxon>
        <taxon>Malvales</taxon>
        <taxon>Dipterocarpaceae</taxon>
        <taxon>Rubroshorea</taxon>
    </lineage>
</organism>
<dbReference type="Proteomes" id="UP001054252">
    <property type="component" value="Unassembled WGS sequence"/>
</dbReference>
<evidence type="ECO:0000313" key="1">
    <source>
        <dbReference type="EMBL" id="GKV36380.1"/>
    </source>
</evidence>
<name>A0AAV5LGE7_9ROSI</name>
<reference evidence="1 2" key="1">
    <citation type="journal article" date="2021" name="Commun. Biol.">
        <title>The genome of Shorea leprosula (Dipterocarpaceae) highlights the ecological relevance of drought in aseasonal tropical rainforests.</title>
        <authorList>
            <person name="Ng K.K.S."/>
            <person name="Kobayashi M.J."/>
            <person name="Fawcett J.A."/>
            <person name="Hatakeyama M."/>
            <person name="Paape T."/>
            <person name="Ng C.H."/>
            <person name="Ang C.C."/>
            <person name="Tnah L.H."/>
            <person name="Lee C.T."/>
            <person name="Nishiyama T."/>
            <person name="Sese J."/>
            <person name="O'Brien M.J."/>
            <person name="Copetti D."/>
            <person name="Mohd Noor M.I."/>
            <person name="Ong R.C."/>
            <person name="Putra M."/>
            <person name="Sireger I.Z."/>
            <person name="Indrioko S."/>
            <person name="Kosugi Y."/>
            <person name="Izuno A."/>
            <person name="Isagi Y."/>
            <person name="Lee S.L."/>
            <person name="Shimizu K.K."/>
        </authorList>
    </citation>
    <scope>NUCLEOTIDE SEQUENCE [LARGE SCALE GENOMIC DNA]</scope>
    <source>
        <strain evidence="1">214</strain>
    </source>
</reference>
<gene>
    <name evidence="1" type="ORF">SLEP1_g44521</name>
</gene>
<comment type="caution">
    <text evidence="1">The sequence shown here is derived from an EMBL/GenBank/DDBJ whole genome shotgun (WGS) entry which is preliminary data.</text>
</comment>
<dbReference type="EMBL" id="BPVZ01000116">
    <property type="protein sequence ID" value="GKV36380.1"/>
    <property type="molecule type" value="Genomic_DNA"/>
</dbReference>
<proteinExistence type="predicted"/>